<sequence>MKKIENGEMNAAEIVGRNIELMRLIFQNIHYHNEKRNFALACKKFYLIFFDERLYVPPFKPIDVFSSKIKTNNDSLIPLVYINGSLTFKRISPIKYSLRKINELRRMFHFYMSISNSICFNGIHYDYHNIIKNLKGYENIKNLEFDDITLDSVNLIGILFEHPKMKPEILSLNQASICAFEHLLIRESLTIPSSIRKIVVRCSPDEFRVISSMLKTSKVEQIDTLKTVIDTESIEWFQDDFAELLGYFKEAILVFNISLTGSQVNTFVDFFQNCHFLTKTKVFLNINLNIYDYFSSLIEDERNIPGQELSNQLDEIAFFSINSINIVNYRNETSDEDEEGEITVLPLKNVLSRCINLKTFNFSVRLIQSEEHFKMICSELGTKIENLQIRDCCDLKINQFKILSESCSNLKNLYLYNASHNGISLKEVLPLFKNLSGLRVEFKNICNGKTILEELTTNYIINWPNINYLQISFIEEEKFSYDRICSIVDKIDKATPRKCGKFLIEKSATDDGKEKLDVIIQKNVTYCEKFNNLFNIGSDLKLKMNYYRA</sequence>
<evidence type="ECO:0000313" key="1">
    <source>
        <dbReference type="Proteomes" id="UP000038045"/>
    </source>
</evidence>
<reference evidence="2" key="1">
    <citation type="submission" date="2017-02" db="UniProtKB">
        <authorList>
            <consortium name="WormBaseParasite"/>
        </authorList>
    </citation>
    <scope>IDENTIFICATION</scope>
</reference>
<dbReference type="Gene3D" id="3.80.10.10">
    <property type="entry name" value="Ribonuclease Inhibitor"/>
    <property type="match status" value="1"/>
</dbReference>
<dbReference type="WBParaSite" id="PTRK_0001333800.1">
    <property type="protein sequence ID" value="PTRK_0001333800.1"/>
    <property type="gene ID" value="PTRK_0001333800"/>
</dbReference>
<evidence type="ECO:0000313" key="2">
    <source>
        <dbReference type="WBParaSite" id="PTRK_0001333800.1"/>
    </source>
</evidence>
<accession>A0A0N4ZXC4</accession>
<proteinExistence type="predicted"/>
<keyword evidence="1" id="KW-1185">Reference proteome</keyword>
<dbReference type="AlphaFoldDB" id="A0A0N4ZXC4"/>
<protein>
    <submittedName>
        <fullName evidence="2">F-box domain-containing protein</fullName>
    </submittedName>
</protein>
<dbReference type="Proteomes" id="UP000038045">
    <property type="component" value="Unplaced"/>
</dbReference>
<dbReference type="InterPro" id="IPR032675">
    <property type="entry name" value="LRR_dom_sf"/>
</dbReference>
<organism evidence="1 2">
    <name type="scientific">Parastrongyloides trichosuri</name>
    <name type="common">Possum-specific nematode worm</name>
    <dbReference type="NCBI Taxonomy" id="131310"/>
    <lineage>
        <taxon>Eukaryota</taxon>
        <taxon>Metazoa</taxon>
        <taxon>Ecdysozoa</taxon>
        <taxon>Nematoda</taxon>
        <taxon>Chromadorea</taxon>
        <taxon>Rhabditida</taxon>
        <taxon>Tylenchina</taxon>
        <taxon>Panagrolaimomorpha</taxon>
        <taxon>Strongyloidoidea</taxon>
        <taxon>Strongyloididae</taxon>
        <taxon>Parastrongyloides</taxon>
    </lineage>
</organism>
<name>A0A0N4ZXC4_PARTI</name>